<dbReference type="RefSeq" id="WP_011720794.1">
    <property type="nucleotide sequence ID" value="NC_008578.1"/>
</dbReference>
<evidence type="ECO:0000256" key="5">
    <source>
        <dbReference type="ARBA" id="ARBA00022692"/>
    </source>
</evidence>
<dbReference type="InterPro" id="IPR036259">
    <property type="entry name" value="MFS_trans_sf"/>
</dbReference>
<evidence type="ECO:0000256" key="6">
    <source>
        <dbReference type="ARBA" id="ARBA00022989"/>
    </source>
</evidence>
<evidence type="ECO:0000256" key="7">
    <source>
        <dbReference type="ARBA" id="ARBA00023136"/>
    </source>
</evidence>
<comment type="similarity">
    <text evidence="2">Belongs to the major facilitator superfamily. EmrB family.</text>
</comment>
<feature type="transmembrane region" description="Helical" evidence="8">
    <location>
        <begin position="24"/>
        <end position="46"/>
    </location>
</feature>
<evidence type="ECO:0000256" key="2">
    <source>
        <dbReference type="ARBA" id="ARBA00008537"/>
    </source>
</evidence>
<dbReference type="Proteomes" id="UP000008221">
    <property type="component" value="Chromosome"/>
</dbReference>
<feature type="transmembrane region" description="Helical" evidence="8">
    <location>
        <begin position="214"/>
        <end position="235"/>
    </location>
</feature>
<organism evidence="10 11">
    <name type="scientific">Acidothermus cellulolyticus (strain ATCC 43068 / DSM 8971 / 11B)</name>
    <dbReference type="NCBI Taxonomy" id="351607"/>
    <lineage>
        <taxon>Bacteria</taxon>
        <taxon>Bacillati</taxon>
        <taxon>Actinomycetota</taxon>
        <taxon>Actinomycetes</taxon>
        <taxon>Acidothermales</taxon>
        <taxon>Acidothermaceae</taxon>
        <taxon>Acidothermus</taxon>
    </lineage>
</organism>
<feature type="transmembrane region" description="Helical" evidence="8">
    <location>
        <begin position="241"/>
        <end position="261"/>
    </location>
</feature>
<feature type="transmembrane region" description="Helical" evidence="8">
    <location>
        <begin position="93"/>
        <end position="113"/>
    </location>
</feature>
<dbReference type="InParanoid" id="A0LWC1"/>
<keyword evidence="6 8" id="KW-1133">Transmembrane helix</keyword>
<gene>
    <name evidence="10" type="ordered locus">Acel_1959</name>
</gene>
<name>A0LWC1_ACIC1</name>
<keyword evidence="5 8" id="KW-0812">Transmembrane</keyword>
<dbReference type="GO" id="GO:0022857">
    <property type="term" value="F:transmembrane transporter activity"/>
    <property type="evidence" value="ECO:0007669"/>
    <property type="project" value="InterPro"/>
</dbReference>
<dbReference type="PRINTS" id="PR01036">
    <property type="entry name" value="TCRTETB"/>
</dbReference>
<dbReference type="Gene3D" id="1.20.1250.20">
    <property type="entry name" value="MFS general substrate transporter like domains"/>
    <property type="match status" value="1"/>
</dbReference>
<dbReference type="EMBL" id="CP000481">
    <property type="protein sequence ID" value="ABK53731.1"/>
    <property type="molecule type" value="Genomic_DNA"/>
</dbReference>
<dbReference type="Gene3D" id="1.20.1720.10">
    <property type="entry name" value="Multidrug resistance protein D"/>
    <property type="match status" value="1"/>
</dbReference>
<feature type="transmembrane region" description="Helical" evidence="8">
    <location>
        <begin position="281"/>
        <end position="307"/>
    </location>
</feature>
<dbReference type="HOGENOM" id="CLU_000960_28_3_11"/>
<keyword evidence="3" id="KW-0813">Transport</keyword>
<feature type="transmembrane region" description="Helical" evidence="8">
    <location>
        <begin position="450"/>
        <end position="468"/>
    </location>
</feature>
<evidence type="ECO:0000313" key="10">
    <source>
        <dbReference type="EMBL" id="ABK53731.1"/>
    </source>
</evidence>
<feature type="transmembrane region" description="Helical" evidence="8">
    <location>
        <begin position="369"/>
        <end position="387"/>
    </location>
</feature>
<feature type="transmembrane region" description="Helical" evidence="8">
    <location>
        <begin position="66"/>
        <end position="86"/>
    </location>
</feature>
<dbReference type="InterPro" id="IPR004638">
    <property type="entry name" value="EmrB-like"/>
</dbReference>
<reference evidence="10 11" key="1">
    <citation type="journal article" date="2009" name="Genome Res.">
        <title>Complete genome of the cellulolytic thermophile Acidothermus cellulolyticus 11B provides insights into its ecophysiological and evolutionary adaptations.</title>
        <authorList>
            <person name="Barabote R.D."/>
            <person name="Xie G."/>
            <person name="Leu D.H."/>
            <person name="Normand P."/>
            <person name="Necsulea A."/>
            <person name="Daubin V."/>
            <person name="Medigue C."/>
            <person name="Adney W.S."/>
            <person name="Xu X.C."/>
            <person name="Lapidus A."/>
            <person name="Parales R.E."/>
            <person name="Detter C."/>
            <person name="Pujic P."/>
            <person name="Bruce D."/>
            <person name="Lavire C."/>
            <person name="Challacombe J.F."/>
            <person name="Brettin T.S."/>
            <person name="Berry A.M."/>
        </authorList>
    </citation>
    <scope>NUCLEOTIDE SEQUENCE [LARGE SCALE GENOMIC DNA]</scope>
    <source>
        <strain evidence="11">ATCC 43068 / DSM 8971 / 11B</strain>
    </source>
</reference>
<feature type="transmembrane region" description="Helical" evidence="8">
    <location>
        <begin position="153"/>
        <end position="175"/>
    </location>
</feature>
<proteinExistence type="inferred from homology"/>
<comment type="subcellular location">
    <subcellularLocation>
        <location evidence="1">Cell membrane</location>
        <topology evidence="1">Multi-pass membrane protein</topology>
    </subcellularLocation>
</comment>
<accession>A0LWC1</accession>
<evidence type="ECO:0000256" key="4">
    <source>
        <dbReference type="ARBA" id="ARBA00022475"/>
    </source>
</evidence>
<dbReference type="eggNOG" id="COG0477">
    <property type="taxonomic scope" value="Bacteria"/>
</dbReference>
<dbReference type="Pfam" id="PF07690">
    <property type="entry name" value="MFS_1"/>
    <property type="match status" value="1"/>
</dbReference>
<evidence type="ECO:0000256" key="3">
    <source>
        <dbReference type="ARBA" id="ARBA00022448"/>
    </source>
</evidence>
<feature type="transmembrane region" description="Helical" evidence="8">
    <location>
        <begin position="319"/>
        <end position="337"/>
    </location>
</feature>
<feature type="transmembrane region" description="Helical" evidence="8">
    <location>
        <begin position="119"/>
        <end position="141"/>
    </location>
</feature>
<dbReference type="STRING" id="351607.Acel_1959"/>
<evidence type="ECO:0000256" key="8">
    <source>
        <dbReference type="SAM" id="Phobius"/>
    </source>
</evidence>
<keyword evidence="7 8" id="KW-0472">Membrane</keyword>
<sequence>MRRFVAELFVEPRRPPAIRDHPRAPWLVVATVCVGAFMGQLDASIVTLAFPTLERDFAASVASVEWVALAYLVVLAGTLTAVGHFADMVGRKLLYTYGFIVFAAASVACGLAPNLGSLVAFRAVQALGAAMLQANSVALIATALPRDAVGAGLGAQGAAQALGLALGPTVGGVLIDTLGWRWIFFVNGPVGLLGVLAGWFFLPRSRDLAARAPFDWTGLVLLLPAIGLGLIGLSAGQHSGYMTPGVLAEFVVSAFLLGGFIRHERRCDHPLLEPRLFADRVFSSGIVAGLLAFLVLFGTLFVVPFFLENGHGVAPARTGLIVSALPAALGLIAPWAGRRAARPWAFLLSAAGLTLVGAALLAAGFVSRGIAVVVVILAAVGLGLGAFNPPNNTAIMTSVPRQRSGQAAGILNTTRALGSALGIAVAGGAFDAARHGYTHPTLGVTAGFRAAVITLSGFALAAAALTLVRGAKRRPSVTAAMNHQ</sequence>
<keyword evidence="11" id="KW-1185">Reference proteome</keyword>
<dbReference type="SUPFAM" id="SSF103473">
    <property type="entry name" value="MFS general substrate transporter"/>
    <property type="match status" value="1"/>
</dbReference>
<feature type="transmembrane region" description="Helical" evidence="8">
    <location>
        <begin position="408"/>
        <end position="430"/>
    </location>
</feature>
<keyword evidence="4" id="KW-1003">Cell membrane</keyword>
<protein>
    <submittedName>
        <fullName evidence="10">Drug resistance transporter, EmrB/QacA subfamily</fullName>
    </submittedName>
</protein>
<evidence type="ECO:0000313" key="11">
    <source>
        <dbReference type="Proteomes" id="UP000008221"/>
    </source>
</evidence>
<dbReference type="PROSITE" id="PS50850">
    <property type="entry name" value="MFS"/>
    <property type="match status" value="1"/>
</dbReference>
<dbReference type="AlphaFoldDB" id="A0LWC1"/>
<dbReference type="OrthoDB" id="7375466at2"/>
<dbReference type="KEGG" id="ace:Acel_1959"/>
<dbReference type="CDD" id="cd17321">
    <property type="entry name" value="MFS_MMR_MDR_like"/>
    <property type="match status" value="1"/>
</dbReference>
<dbReference type="NCBIfam" id="TIGR00711">
    <property type="entry name" value="efflux_EmrB"/>
    <property type="match status" value="1"/>
</dbReference>
<dbReference type="InterPro" id="IPR011701">
    <property type="entry name" value="MFS"/>
</dbReference>
<feature type="transmembrane region" description="Helical" evidence="8">
    <location>
        <begin position="344"/>
        <end position="363"/>
    </location>
</feature>
<dbReference type="PANTHER" id="PTHR42718">
    <property type="entry name" value="MAJOR FACILITATOR SUPERFAMILY MULTIDRUG TRANSPORTER MFSC"/>
    <property type="match status" value="1"/>
</dbReference>
<dbReference type="PANTHER" id="PTHR42718:SF9">
    <property type="entry name" value="MAJOR FACILITATOR SUPERFAMILY MULTIDRUG TRANSPORTER MFSC"/>
    <property type="match status" value="1"/>
</dbReference>
<dbReference type="InterPro" id="IPR020846">
    <property type="entry name" value="MFS_dom"/>
</dbReference>
<dbReference type="GO" id="GO:0005886">
    <property type="term" value="C:plasma membrane"/>
    <property type="evidence" value="ECO:0007669"/>
    <property type="project" value="UniProtKB-SubCell"/>
</dbReference>
<feature type="domain" description="Major facilitator superfamily (MFS) profile" evidence="9">
    <location>
        <begin position="28"/>
        <end position="474"/>
    </location>
</feature>
<evidence type="ECO:0000259" key="9">
    <source>
        <dbReference type="PROSITE" id="PS50850"/>
    </source>
</evidence>
<evidence type="ECO:0000256" key="1">
    <source>
        <dbReference type="ARBA" id="ARBA00004651"/>
    </source>
</evidence>
<feature type="transmembrane region" description="Helical" evidence="8">
    <location>
        <begin position="181"/>
        <end position="202"/>
    </location>
</feature>